<comment type="similarity">
    <text evidence="2">Belongs to the acetyltransferase family. RimI subfamily.</text>
</comment>
<organism evidence="4 5">
    <name type="scientific">Wansuia hejianensis</name>
    <dbReference type="NCBI Taxonomy" id="2763667"/>
    <lineage>
        <taxon>Bacteria</taxon>
        <taxon>Bacillati</taxon>
        <taxon>Bacillota</taxon>
        <taxon>Clostridia</taxon>
        <taxon>Lachnospirales</taxon>
        <taxon>Lachnospiraceae</taxon>
        <taxon>Wansuia</taxon>
    </lineage>
</organism>
<dbReference type="NCBIfam" id="TIGR01575">
    <property type="entry name" value="rimI"/>
    <property type="match status" value="1"/>
</dbReference>
<dbReference type="InterPro" id="IPR050769">
    <property type="entry name" value="NAT_camello-type"/>
</dbReference>
<evidence type="ECO:0000259" key="3">
    <source>
        <dbReference type="PROSITE" id="PS51186"/>
    </source>
</evidence>
<dbReference type="GO" id="GO:0005737">
    <property type="term" value="C:cytoplasm"/>
    <property type="evidence" value="ECO:0007669"/>
    <property type="project" value="UniProtKB-SubCell"/>
</dbReference>
<evidence type="ECO:0000256" key="1">
    <source>
        <dbReference type="ARBA" id="ARBA00022679"/>
    </source>
</evidence>
<dbReference type="KEGG" id="whj:H9Q79_10080"/>
<comment type="function">
    <text evidence="2">Acetylates the N-terminal alanine of ribosomal protein bS18.</text>
</comment>
<dbReference type="GO" id="GO:0005840">
    <property type="term" value="C:ribosome"/>
    <property type="evidence" value="ECO:0007669"/>
    <property type="project" value="UniProtKB-KW"/>
</dbReference>
<gene>
    <name evidence="4" type="primary">rimI</name>
    <name evidence="4" type="ORF">H9Q79_10080</name>
</gene>
<evidence type="ECO:0000313" key="4">
    <source>
        <dbReference type="EMBL" id="QNM07299.1"/>
    </source>
</evidence>
<dbReference type="EC" id="2.3.1.266" evidence="2"/>
<protein>
    <recommendedName>
        <fullName evidence="2">[Ribosomal protein bS18]-alanine N-acetyltransferase</fullName>
        <ecNumber evidence="2">2.3.1.266</ecNumber>
    </recommendedName>
</protein>
<keyword evidence="4" id="KW-0687">Ribonucleoprotein</keyword>
<accession>A0A7G9G917</accession>
<dbReference type="CDD" id="cd04301">
    <property type="entry name" value="NAT_SF"/>
    <property type="match status" value="1"/>
</dbReference>
<keyword evidence="5" id="KW-1185">Reference proteome</keyword>
<dbReference type="Pfam" id="PF00583">
    <property type="entry name" value="Acetyltransf_1"/>
    <property type="match status" value="1"/>
</dbReference>
<evidence type="ECO:0000256" key="2">
    <source>
        <dbReference type="RuleBase" id="RU363094"/>
    </source>
</evidence>
<dbReference type="InterPro" id="IPR000182">
    <property type="entry name" value="GNAT_dom"/>
</dbReference>
<proteinExistence type="inferred from homology"/>
<dbReference type="GO" id="GO:0008999">
    <property type="term" value="F:protein-N-terminal-alanine acetyltransferase activity"/>
    <property type="evidence" value="ECO:0007669"/>
    <property type="project" value="UniProtKB-EC"/>
</dbReference>
<evidence type="ECO:0000313" key="5">
    <source>
        <dbReference type="Proteomes" id="UP000515860"/>
    </source>
</evidence>
<dbReference type="SUPFAM" id="SSF55729">
    <property type="entry name" value="Acyl-CoA N-acyltransferases (Nat)"/>
    <property type="match status" value="1"/>
</dbReference>
<dbReference type="PANTHER" id="PTHR13947:SF37">
    <property type="entry name" value="LD18367P"/>
    <property type="match status" value="1"/>
</dbReference>
<dbReference type="PROSITE" id="PS51186">
    <property type="entry name" value="GNAT"/>
    <property type="match status" value="1"/>
</dbReference>
<reference evidence="4 5" key="1">
    <citation type="submission" date="2020-08" db="EMBL/GenBank/DDBJ databases">
        <authorList>
            <person name="Liu C."/>
            <person name="Sun Q."/>
        </authorList>
    </citation>
    <scope>NUCLEOTIDE SEQUENCE [LARGE SCALE GENOMIC DNA]</scope>
    <source>
        <strain evidence="4 5">NSJ-29</strain>
    </source>
</reference>
<dbReference type="EMBL" id="CP060635">
    <property type="protein sequence ID" value="QNM07299.1"/>
    <property type="molecule type" value="Genomic_DNA"/>
</dbReference>
<feature type="domain" description="N-acetyltransferase" evidence="3">
    <location>
        <begin position="2"/>
        <end position="144"/>
    </location>
</feature>
<comment type="catalytic activity">
    <reaction evidence="2">
        <text>N-terminal L-alanyl-[ribosomal protein bS18] + acetyl-CoA = N-terminal N(alpha)-acetyl-L-alanyl-[ribosomal protein bS18] + CoA + H(+)</text>
        <dbReference type="Rhea" id="RHEA:43756"/>
        <dbReference type="Rhea" id="RHEA-COMP:10676"/>
        <dbReference type="Rhea" id="RHEA-COMP:10677"/>
        <dbReference type="ChEBI" id="CHEBI:15378"/>
        <dbReference type="ChEBI" id="CHEBI:57287"/>
        <dbReference type="ChEBI" id="CHEBI:57288"/>
        <dbReference type="ChEBI" id="CHEBI:64718"/>
        <dbReference type="ChEBI" id="CHEBI:83683"/>
        <dbReference type="EC" id="2.3.1.266"/>
    </reaction>
</comment>
<keyword evidence="2" id="KW-0963">Cytoplasm</keyword>
<dbReference type="AlphaFoldDB" id="A0A7G9G917"/>
<comment type="subcellular location">
    <subcellularLocation>
        <location evidence="2">Cytoplasm</location>
    </subcellularLocation>
</comment>
<dbReference type="Gene3D" id="3.40.630.30">
    <property type="match status" value="1"/>
</dbReference>
<name>A0A7G9G917_9FIRM</name>
<keyword evidence="4" id="KW-0689">Ribosomal protein</keyword>
<dbReference type="Proteomes" id="UP000515860">
    <property type="component" value="Chromosome"/>
</dbReference>
<dbReference type="PANTHER" id="PTHR13947">
    <property type="entry name" value="GNAT FAMILY N-ACETYLTRANSFERASE"/>
    <property type="match status" value="1"/>
</dbReference>
<dbReference type="RefSeq" id="WP_118647554.1">
    <property type="nucleotide sequence ID" value="NZ_CP060635.1"/>
</dbReference>
<keyword evidence="1 4" id="KW-0808">Transferase</keyword>
<dbReference type="InterPro" id="IPR016181">
    <property type="entry name" value="Acyl_CoA_acyltransferase"/>
</dbReference>
<dbReference type="InterPro" id="IPR006464">
    <property type="entry name" value="AcTrfase_RimI/Ard1"/>
</dbReference>
<sequence length="144" mass="16383">MVKVREMTLDDLEQVMVIERENFSVPWTENGFFSFLLRQDTLFLVAEDGDQIAGYCGVVMVPDEGDITNVSVAKSRQGQGIGSQLVKELIGRAAEAGVTRLYLEVRRSNDKALRLYEQLGFVREGIRKDYYEEPVEDAVLMSRR</sequence>